<proteinExistence type="predicted"/>
<gene>
    <name evidence="2" type="ORF">C725_1668</name>
</gene>
<name>M2SCG5_9SPHN</name>
<comment type="caution">
    <text evidence="2">The sequence shown here is derived from an EMBL/GenBank/DDBJ whole genome shotgun (WGS) entry which is preliminary data.</text>
</comment>
<accession>M2SCG5</accession>
<feature type="region of interest" description="Disordered" evidence="1">
    <location>
        <begin position="1"/>
        <end position="31"/>
    </location>
</feature>
<organism evidence="2 3">
    <name type="scientific">Pacificimonas flava</name>
    <dbReference type="NCBI Taxonomy" id="1234595"/>
    <lineage>
        <taxon>Bacteria</taxon>
        <taxon>Pseudomonadati</taxon>
        <taxon>Pseudomonadota</taxon>
        <taxon>Alphaproteobacteria</taxon>
        <taxon>Sphingomonadales</taxon>
        <taxon>Sphingosinicellaceae</taxon>
        <taxon>Pacificimonas</taxon>
    </lineage>
</organism>
<evidence type="ECO:0000256" key="1">
    <source>
        <dbReference type="SAM" id="MobiDB-lite"/>
    </source>
</evidence>
<evidence type="ECO:0000313" key="3">
    <source>
        <dbReference type="Proteomes" id="UP000011717"/>
    </source>
</evidence>
<feature type="compositionally biased region" description="Acidic residues" evidence="1">
    <location>
        <begin position="17"/>
        <end position="27"/>
    </location>
</feature>
<dbReference type="EMBL" id="AMRV01000004">
    <property type="protein sequence ID" value="EMD83070.1"/>
    <property type="molecule type" value="Genomic_DNA"/>
</dbReference>
<evidence type="ECO:0000313" key="2">
    <source>
        <dbReference type="EMBL" id="EMD83070.1"/>
    </source>
</evidence>
<dbReference type="AlphaFoldDB" id="M2SCG5"/>
<protein>
    <submittedName>
        <fullName evidence="2">Uncharacterized protein</fullName>
    </submittedName>
</protein>
<sequence length="155" mass="16021">MLASSGFVLSACNGPDSGDDLPGDEGDTQPFHAIAPSETLHALGTEPFWSAQVAGDGLRYETPAEGGDARREDASAAAASGAAEIAVTRFAGRNGVSWSGTLDGQPFALAATPAECSDGMSDRTYPYFIMLTVRGGTREGCGWTDRQPYSDPGAQ</sequence>
<keyword evidence="3" id="KW-1185">Reference proteome</keyword>
<dbReference type="Proteomes" id="UP000011717">
    <property type="component" value="Unassembled WGS sequence"/>
</dbReference>
<reference evidence="2 3" key="1">
    <citation type="journal article" date="2013" name="Genome Announc.">
        <title>Draft Genome Sequence of Strain JLT2015T, Belonging to the Family Sphingomonadaceae of the Alphaproteobacteria.</title>
        <authorList>
            <person name="Tang K."/>
            <person name="Liu K."/>
            <person name="Li S."/>
            <person name="Jiao N."/>
        </authorList>
    </citation>
    <scope>NUCLEOTIDE SEQUENCE [LARGE SCALE GENOMIC DNA]</scope>
    <source>
        <strain evidence="2 3">JLT2015</strain>
    </source>
</reference>
<dbReference type="PATRIC" id="fig|1234595.3.peg.1670"/>